<dbReference type="AlphaFoldDB" id="A0A6A6EBD6"/>
<accession>A0A6A6EBD6</accession>
<keyword evidence="2" id="KW-1185">Reference proteome</keyword>
<evidence type="ECO:0000313" key="2">
    <source>
        <dbReference type="Proteomes" id="UP000800200"/>
    </source>
</evidence>
<dbReference type="Proteomes" id="UP000800200">
    <property type="component" value="Unassembled WGS sequence"/>
</dbReference>
<gene>
    <name evidence="1" type="ORF">K469DRAFT_89480</name>
</gene>
<protein>
    <submittedName>
        <fullName evidence="1">Uncharacterized protein</fullName>
    </submittedName>
</protein>
<name>A0A6A6EBD6_9PEZI</name>
<reference evidence="1" key="1">
    <citation type="journal article" date="2020" name="Stud. Mycol.">
        <title>101 Dothideomycetes genomes: a test case for predicting lifestyles and emergence of pathogens.</title>
        <authorList>
            <person name="Haridas S."/>
            <person name="Albert R."/>
            <person name="Binder M."/>
            <person name="Bloem J."/>
            <person name="Labutti K."/>
            <person name="Salamov A."/>
            <person name="Andreopoulos B."/>
            <person name="Baker S."/>
            <person name="Barry K."/>
            <person name="Bills G."/>
            <person name="Bluhm B."/>
            <person name="Cannon C."/>
            <person name="Castanera R."/>
            <person name="Culley D."/>
            <person name="Daum C."/>
            <person name="Ezra D."/>
            <person name="Gonzalez J."/>
            <person name="Henrissat B."/>
            <person name="Kuo A."/>
            <person name="Liang C."/>
            <person name="Lipzen A."/>
            <person name="Lutzoni F."/>
            <person name="Magnuson J."/>
            <person name="Mondo S."/>
            <person name="Nolan M."/>
            <person name="Ohm R."/>
            <person name="Pangilinan J."/>
            <person name="Park H.-J."/>
            <person name="Ramirez L."/>
            <person name="Alfaro M."/>
            <person name="Sun H."/>
            <person name="Tritt A."/>
            <person name="Yoshinaga Y."/>
            <person name="Zwiers L.-H."/>
            <person name="Turgeon B."/>
            <person name="Goodwin S."/>
            <person name="Spatafora J."/>
            <person name="Crous P."/>
            <person name="Grigoriev I."/>
        </authorList>
    </citation>
    <scope>NUCLEOTIDE SEQUENCE</scope>
    <source>
        <strain evidence="1">CBS 207.26</strain>
    </source>
</reference>
<proteinExistence type="predicted"/>
<dbReference type="EMBL" id="ML994624">
    <property type="protein sequence ID" value="KAF2188112.1"/>
    <property type="molecule type" value="Genomic_DNA"/>
</dbReference>
<organism evidence="1 2">
    <name type="scientific">Zopfia rhizophila CBS 207.26</name>
    <dbReference type="NCBI Taxonomy" id="1314779"/>
    <lineage>
        <taxon>Eukaryota</taxon>
        <taxon>Fungi</taxon>
        <taxon>Dikarya</taxon>
        <taxon>Ascomycota</taxon>
        <taxon>Pezizomycotina</taxon>
        <taxon>Dothideomycetes</taxon>
        <taxon>Dothideomycetes incertae sedis</taxon>
        <taxon>Zopfiaceae</taxon>
        <taxon>Zopfia</taxon>
    </lineage>
</organism>
<sequence>MGRRSKAQAHLSALSAVRMAISVPMSTSMRYKYSSHSKERTFVLGRDIDIPYLLRPLGKGIVLSVENRGSASDIEHPVYFISAGRGQSSGPRFSWSAGRVLLSLLSLAALLSPDEYCEHRGHTSISIVSLVSLGQGLLALTSEQMMRKCMTCFSMPHCGRY</sequence>
<evidence type="ECO:0000313" key="1">
    <source>
        <dbReference type="EMBL" id="KAF2188112.1"/>
    </source>
</evidence>